<feature type="domain" description="Aminoglycoside phosphotransferase" evidence="1">
    <location>
        <begin position="34"/>
        <end position="261"/>
    </location>
</feature>
<dbReference type="OrthoDB" id="9784461at2"/>
<comment type="caution">
    <text evidence="3">The sequence shown here is derived from an EMBL/GenBank/DDBJ whole genome shotgun (WGS) entry which is preliminary data.</text>
</comment>
<protein>
    <submittedName>
        <fullName evidence="3">Phosphotransferase enzyme family protein</fullName>
    </submittedName>
</protein>
<dbReference type="SUPFAM" id="SSF56112">
    <property type="entry name" value="Protein kinase-like (PK-like)"/>
    <property type="match status" value="1"/>
</dbReference>
<dbReference type="AlphaFoldDB" id="A0A2V3ZT95"/>
<dbReference type="InterPro" id="IPR002575">
    <property type="entry name" value="Aminoglycoside_PTrfase"/>
</dbReference>
<dbReference type="Proteomes" id="UP000248079">
    <property type="component" value="Unassembled WGS sequence"/>
</dbReference>
<dbReference type="GO" id="GO:0016740">
    <property type="term" value="F:transferase activity"/>
    <property type="evidence" value="ECO:0007669"/>
    <property type="project" value="UniProtKB-KW"/>
</dbReference>
<dbReference type="Gene3D" id="3.90.1200.10">
    <property type="match status" value="1"/>
</dbReference>
<dbReference type="InterPro" id="IPR053931">
    <property type="entry name" value="RapZ_C"/>
</dbReference>
<dbReference type="GO" id="GO:0005524">
    <property type="term" value="F:ATP binding"/>
    <property type="evidence" value="ECO:0007669"/>
    <property type="project" value="InterPro"/>
</dbReference>
<dbReference type="PANTHER" id="PTHR30448:SF0">
    <property type="entry name" value="RNASE ADAPTER PROTEIN RAPZ"/>
    <property type="match status" value="1"/>
</dbReference>
<accession>A0A2V3ZT95</accession>
<organism evidence="3 4">
    <name type="scientific">Marinifilum breve</name>
    <dbReference type="NCBI Taxonomy" id="2184082"/>
    <lineage>
        <taxon>Bacteria</taxon>
        <taxon>Pseudomonadati</taxon>
        <taxon>Bacteroidota</taxon>
        <taxon>Bacteroidia</taxon>
        <taxon>Marinilabiliales</taxon>
        <taxon>Marinifilaceae</taxon>
    </lineage>
</organism>
<dbReference type="EMBL" id="QFLI01000008">
    <property type="protein sequence ID" value="PXX97968.1"/>
    <property type="molecule type" value="Genomic_DNA"/>
</dbReference>
<evidence type="ECO:0000313" key="3">
    <source>
        <dbReference type="EMBL" id="PXX97968.1"/>
    </source>
</evidence>
<evidence type="ECO:0000259" key="1">
    <source>
        <dbReference type="Pfam" id="PF01636"/>
    </source>
</evidence>
<reference evidence="3 4" key="1">
    <citation type="submission" date="2018-05" db="EMBL/GenBank/DDBJ databases">
        <title>Marinifilum breve JC075T sp. nov., a marine bacterium isolated from Yongle Blue Hole in the South China Sea.</title>
        <authorList>
            <person name="Fu T."/>
        </authorList>
    </citation>
    <scope>NUCLEOTIDE SEQUENCE [LARGE SCALE GENOMIC DNA]</scope>
    <source>
        <strain evidence="3 4">JC075</strain>
    </source>
</reference>
<dbReference type="Pfam" id="PF01636">
    <property type="entry name" value="APH"/>
    <property type="match status" value="1"/>
</dbReference>
<gene>
    <name evidence="3" type="ORF">DF185_16665</name>
</gene>
<dbReference type="Gene3D" id="3.30.200.20">
    <property type="entry name" value="Phosphorylase Kinase, domain 1"/>
    <property type="match status" value="1"/>
</dbReference>
<dbReference type="InterPro" id="IPR005337">
    <property type="entry name" value="RapZ-like"/>
</dbReference>
<evidence type="ECO:0000313" key="4">
    <source>
        <dbReference type="Proteomes" id="UP000248079"/>
    </source>
</evidence>
<name>A0A2V3ZT95_9BACT</name>
<evidence type="ECO:0000259" key="2">
    <source>
        <dbReference type="Pfam" id="PF22740"/>
    </source>
</evidence>
<dbReference type="RefSeq" id="WP_110361900.1">
    <property type="nucleotide sequence ID" value="NZ_QFLI01000008.1"/>
</dbReference>
<dbReference type="PANTHER" id="PTHR30448">
    <property type="entry name" value="RNASE ADAPTER PROTEIN RAPZ"/>
    <property type="match status" value="1"/>
</dbReference>
<dbReference type="Pfam" id="PF22740">
    <property type="entry name" value="PapZ_C"/>
    <property type="match status" value="1"/>
</dbReference>
<dbReference type="InterPro" id="IPR011009">
    <property type="entry name" value="Kinase-like_dom_sf"/>
</dbReference>
<sequence length="479" mass="55933">MKQETKNALIRLFENWAGDKVVETELLPQSGSYREYIRIIGEKRTVLGAFNADLKENHAFISFSKHFLSKNLPVPEIYHQDDENGLYLLQDLGKTTLFDYILHLRVGEGFATDLVLIYKKIITQLVRFQVEGGEGLDFSACYPRDSFDKQSMIWDLHYFKYYFLKLAKIPFDEQLLENDYQKFSDYLLDAPREYFLYRDFQSRNIMLVNGEPWFIDYQGGRKGALQYDLASLLYDAKADLPQEVRDELFDHYLQEIQKVQEVDPKAFKSFFQGYVLIRIMQAMGAYGFRGFYERKEHFLKSIPYALKNLKTILGRLDMPAELPELTKALNEVVDSEFLQQVGQEEEVKLHVEINSFSYRRGIPLDKSTNGGGFVFDCRAIHNPGRYKEYVEMTGKDQPVIDFFKEKSEMDEFLTSVFAIVDMSVDKYIKRKFTNLQVSFGCTGGRHRSVFSAESLAKHLREKFDVNISLRHIEREIEGS</sequence>
<keyword evidence="3" id="KW-0808">Transferase</keyword>
<keyword evidence="4" id="KW-1185">Reference proteome</keyword>
<proteinExistence type="predicted"/>
<feature type="domain" description="RapZ C-terminal" evidence="2">
    <location>
        <begin position="350"/>
        <end position="472"/>
    </location>
</feature>